<evidence type="ECO:0000313" key="5">
    <source>
        <dbReference type="EMBL" id="MET3683250.1"/>
    </source>
</evidence>
<dbReference type="RefSeq" id="WP_354219829.1">
    <property type="nucleotide sequence ID" value="NZ_JBEPMX010000005.1"/>
</dbReference>
<keyword evidence="4" id="KW-1133">Transmembrane helix</keyword>
<evidence type="ECO:0000256" key="3">
    <source>
        <dbReference type="ARBA" id="ARBA00022679"/>
    </source>
</evidence>
<accession>A0ABV2KX48</accession>
<dbReference type="EMBL" id="JBEPMX010000005">
    <property type="protein sequence ID" value="MET3683250.1"/>
    <property type="molecule type" value="Genomic_DNA"/>
</dbReference>
<comment type="similarity">
    <text evidence="1">Belongs to the glycosyltransferase 2 family.</text>
</comment>
<gene>
    <name evidence="5" type="ORF">ABID56_001341</name>
</gene>
<organism evidence="5 6">
    <name type="scientific">Alkalibacillus flavidus</name>
    <dbReference type="NCBI Taxonomy" id="546021"/>
    <lineage>
        <taxon>Bacteria</taxon>
        <taxon>Bacillati</taxon>
        <taxon>Bacillota</taxon>
        <taxon>Bacilli</taxon>
        <taxon>Bacillales</taxon>
        <taxon>Bacillaceae</taxon>
        <taxon>Alkalibacillus</taxon>
    </lineage>
</organism>
<sequence length="403" mass="46449">MTYVLVAIMIFFWIMLIFYSVLTIAGAIDRSKQKEVEIEDYPPVDVLIPAHNEGVVIRSTLEAMASLEYPGHLNVYVLNDNSEDETGIIAEEFAHVYRSIHHINVPPGKPKGKSRVLNYGLSISDSPYFIIFDADNQPEPEAVKLLVSKAETTENAAGAVGYVKTLNMNKNWLTRMIGLEFQVHQLMMQSGRWLLFRTGSLTGTNMLLRREVITELGGYDPYALAEDAELTMRISSAGLVLPIVAQARTWEQEPETLKTLVKQRTRWFQGNIYLLEKALFNKSSWQKKTVVHTLHHLSVYLFFVILLSISHVWFVIGIFGLRSDFIESPLIMFWYMSYVVYTIQHASAMVFDKTVSIYNSFISVIMYFTYSQVFLILLIRSLFYYIKNRRGKNQVEWDKTIRF</sequence>
<dbReference type="Proteomes" id="UP001549167">
    <property type="component" value="Unassembled WGS sequence"/>
</dbReference>
<evidence type="ECO:0000256" key="4">
    <source>
        <dbReference type="SAM" id="Phobius"/>
    </source>
</evidence>
<dbReference type="SUPFAM" id="SSF53448">
    <property type="entry name" value="Nucleotide-diphospho-sugar transferases"/>
    <property type="match status" value="1"/>
</dbReference>
<keyword evidence="3" id="KW-0808">Transferase</keyword>
<feature type="transmembrane region" description="Helical" evidence="4">
    <location>
        <begin position="6"/>
        <end position="28"/>
    </location>
</feature>
<dbReference type="InterPro" id="IPR029044">
    <property type="entry name" value="Nucleotide-diphossugar_trans"/>
</dbReference>
<feature type="transmembrane region" description="Helical" evidence="4">
    <location>
        <begin position="297"/>
        <end position="319"/>
    </location>
</feature>
<keyword evidence="2" id="KW-0328">Glycosyltransferase</keyword>
<reference evidence="5 6" key="1">
    <citation type="submission" date="2024-06" db="EMBL/GenBank/DDBJ databases">
        <title>Genomic Encyclopedia of Type Strains, Phase IV (KMG-IV): sequencing the most valuable type-strain genomes for metagenomic binning, comparative biology and taxonomic classification.</title>
        <authorList>
            <person name="Goeker M."/>
        </authorList>
    </citation>
    <scope>NUCLEOTIDE SEQUENCE [LARGE SCALE GENOMIC DNA]</scope>
    <source>
        <strain evidence="5 6">DSM 23520</strain>
    </source>
</reference>
<protein>
    <submittedName>
        <fullName evidence="5">Cellulose synthase/poly-beta-1,6-N-acetylglucosamine synthase-like glycosyltransferase</fullName>
    </submittedName>
</protein>
<comment type="caution">
    <text evidence="5">The sequence shown here is derived from an EMBL/GenBank/DDBJ whole genome shotgun (WGS) entry which is preliminary data.</text>
</comment>
<proteinExistence type="inferred from homology"/>
<dbReference type="Gene3D" id="3.90.550.10">
    <property type="entry name" value="Spore Coat Polysaccharide Biosynthesis Protein SpsA, Chain A"/>
    <property type="match status" value="1"/>
</dbReference>
<dbReference type="PANTHER" id="PTHR43630:SF1">
    <property type="entry name" value="POLY-BETA-1,6-N-ACETYL-D-GLUCOSAMINE SYNTHASE"/>
    <property type="match status" value="1"/>
</dbReference>
<keyword evidence="6" id="KW-1185">Reference proteome</keyword>
<keyword evidence="4" id="KW-0812">Transmembrane</keyword>
<dbReference type="PANTHER" id="PTHR43630">
    <property type="entry name" value="POLY-BETA-1,6-N-ACETYL-D-GLUCOSAMINE SYNTHASE"/>
    <property type="match status" value="1"/>
</dbReference>
<dbReference type="Pfam" id="PF13641">
    <property type="entry name" value="Glyco_tranf_2_3"/>
    <property type="match status" value="1"/>
</dbReference>
<dbReference type="CDD" id="cd06423">
    <property type="entry name" value="CESA_like"/>
    <property type="match status" value="1"/>
</dbReference>
<keyword evidence="4" id="KW-0472">Membrane</keyword>
<name>A0ABV2KX48_9BACI</name>
<feature type="transmembrane region" description="Helical" evidence="4">
    <location>
        <begin position="364"/>
        <end position="386"/>
    </location>
</feature>
<evidence type="ECO:0000256" key="2">
    <source>
        <dbReference type="ARBA" id="ARBA00022676"/>
    </source>
</evidence>
<evidence type="ECO:0000313" key="6">
    <source>
        <dbReference type="Proteomes" id="UP001549167"/>
    </source>
</evidence>
<evidence type="ECO:0000256" key="1">
    <source>
        <dbReference type="ARBA" id="ARBA00006739"/>
    </source>
</evidence>